<keyword evidence="2" id="KW-0472">Membrane</keyword>
<gene>
    <name evidence="3" type="ORF">LPBF_05785</name>
</gene>
<sequence length="299" mass="34896">MHTVTFDQYKEAIRVHYESKKIADITGILSNPSPAQLRNLCLFLLGDSFSNNDEIIIRSFLNVKEEESLQKAIADCEISKFRPIRSFLKREKDCQNRTRVELAAILVDYNLRPYQKYAQSKQKAKIQENQYVPIESNNYSQTRDQATPTSGKETGSKLSEPQKDLRSKWGFQNRNYILLGSATFLLLIFAIKWCVFPNTQCMQWQNNHYVAVDCIDQQQGFSQRNTIVPIDPYSMQLKKLDNTKEWLFFKNGKPLLWYSKQYGTIELFNGPGFHPETQKPLKPITAYIIKKYQLKPKKE</sequence>
<accession>A0A1B9E3E2</accession>
<evidence type="ECO:0000256" key="1">
    <source>
        <dbReference type="SAM" id="MobiDB-lite"/>
    </source>
</evidence>
<feature type="region of interest" description="Disordered" evidence="1">
    <location>
        <begin position="137"/>
        <end position="161"/>
    </location>
</feature>
<dbReference type="Proteomes" id="UP000093510">
    <property type="component" value="Unassembled WGS sequence"/>
</dbReference>
<evidence type="ECO:0000256" key="2">
    <source>
        <dbReference type="SAM" id="Phobius"/>
    </source>
</evidence>
<feature type="transmembrane region" description="Helical" evidence="2">
    <location>
        <begin position="176"/>
        <end position="193"/>
    </location>
</feature>
<comment type="caution">
    <text evidence="3">The sequence shown here is derived from an EMBL/GenBank/DDBJ whole genome shotgun (WGS) entry which is preliminary data.</text>
</comment>
<dbReference type="EMBL" id="LVEP01000022">
    <property type="protein sequence ID" value="OCB76449.1"/>
    <property type="molecule type" value="Genomic_DNA"/>
</dbReference>
<proteinExistence type="predicted"/>
<dbReference type="AlphaFoldDB" id="A0A1B9E3E2"/>
<evidence type="ECO:0000313" key="4">
    <source>
        <dbReference type="Proteomes" id="UP000093510"/>
    </source>
</evidence>
<protein>
    <submittedName>
        <fullName evidence="3">Uncharacterized protein</fullName>
    </submittedName>
</protein>
<dbReference type="STRING" id="1763534.GCA_001831475_01211"/>
<name>A0A1B9E3E2_9FLAO</name>
<keyword evidence="2" id="KW-1133">Transmembrane helix</keyword>
<reference evidence="3 4" key="1">
    <citation type="submission" date="2016-03" db="EMBL/GenBank/DDBJ databases">
        <authorList>
            <person name="Ploux O."/>
        </authorList>
    </citation>
    <scope>NUCLEOTIDE SEQUENCE [LARGE SCALE GENOMIC DNA]</scope>
    <source>
        <strain evidence="3 4">LPB0076</strain>
    </source>
</reference>
<keyword evidence="4" id="KW-1185">Reference proteome</keyword>
<feature type="compositionally biased region" description="Polar residues" evidence="1">
    <location>
        <begin position="137"/>
        <end position="159"/>
    </location>
</feature>
<keyword evidence="2" id="KW-0812">Transmembrane</keyword>
<evidence type="ECO:0000313" key="3">
    <source>
        <dbReference type="EMBL" id="OCB76449.1"/>
    </source>
</evidence>
<organism evidence="3 4">
    <name type="scientific">Flavobacterium crassostreae</name>
    <dbReference type="NCBI Taxonomy" id="1763534"/>
    <lineage>
        <taxon>Bacteria</taxon>
        <taxon>Pseudomonadati</taxon>
        <taxon>Bacteroidota</taxon>
        <taxon>Flavobacteriia</taxon>
        <taxon>Flavobacteriales</taxon>
        <taxon>Flavobacteriaceae</taxon>
        <taxon>Flavobacterium</taxon>
    </lineage>
</organism>